<dbReference type="SUPFAM" id="SSF49899">
    <property type="entry name" value="Concanavalin A-like lectins/glucanases"/>
    <property type="match status" value="1"/>
</dbReference>
<feature type="domain" description="LamG-like jellyroll fold" evidence="3">
    <location>
        <begin position="43"/>
        <end position="191"/>
    </location>
</feature>
<evidence type="ECO:0000256" key="2">
    <source>
        <dbReference type="ARBA" id="ARBA00023157"/>
    </source>
</evidence>
<dbReference type="EMBL" id="BAABGZ010000010">
    <property type="protein sequence ID" value="GAA4349764.1"/>
    <property type="molecule type" value="Genomic_DNA"/>
</dbReference>
<protein>
    <recommendedName>
        <fullName evidence="3">LamG-like jellyroll fold domain-containing protein</fullName>
    </recommendedName>
</protein>
<keyword evidence="5" id="KW-1185">Reference proteome</keyword>
<name>A0ABP8I2A0_9BACT</name>
<accession>A0ABP8I2A0</accession>
<dbReference type="RefSeq" id="WP_345233819.1">
    <property type="nucleotide sequence ID" value="NZ_BAABGZ010000010.1"/>
</dbReference>
<organism evidence="4 5">
    <name type="scientific">Hymenobacter saemangeumensis</name>
    <dbReference type="NCBI Taxonomy" id="1084522"/>
    <lineage>
        <taxon>Bacteria</taxon>
        <taxon>Pseudomonadati</taxon>
        <taxon>Bacteroidota</taxon>
        <taxon>Cytophagia</taxon>
        <taxon>Cytophagales</taxon>
        <taxon>Hymenobacteraceae</taxon>
        <taxon>Hymenobacter</taxon>
    </lineage>
</organism>
<keyword evidence="1" id="KW-0732">Signal</keyword>
<dbReference type="SMART" id="SM00560">
    <property type="entry name" value="LamGL"/>
    <property type="match status" value="1"/>
</dbReference>
<dbReference type="InterPro" id="IPR006558">
    <property type="entry name" value="LamG-like"/>
</dbReference>
<dbReference type="Pfam" id="PF13385">
    <property type="entry name" value="Laminin_G_3"/>
    <property type="match status" value="1"/>
</dbReference>
<sequence>MPKFVTSNGKLLTATNAGSALYFSSNPNSGVIPPASNIYQNPNQITVECWAFPQQIASAGLTMALFFTSRLASNYQWYWRLDPFGAAANKNSKMVLTHYGTGLPYTGNAVIPSDAWVHLAFTFNKDLPSGQLRFYVNGQIDAIFNTGNVASTTITGGLPNIGWGYLDSNGAHRFRGLLDTCRIWNYARSAAQIASAYLTRLVPLESGLIADYGFDSTGTTAFDRSSQVNNAAIGGSGSGLTSMARQGSTIPYTDNTTGSLIII</sequence>
<evidence type="ECO:0000313" key="4">
    <source>
        <dbReference type="EMBL" id="GAA4349764.1"/>
    </source>
</evidence>
<dbReference type="Gene3D" id="2.60.120.200">
    <property type="match status" value="1"/>
</dbReference>
<evidence type="ECO:0000259" key="3">
    <source>
        <dbReference type="SMART" id="SM00560"/>
    </source>
</evidence>
<evidence type="ECO:0000256" key="1">
    <source>
        <dbReference type="ARBA" id="ARBA00022729"/>
    </source>
</evidence>
<dbReference type="InterPro" id="IPR013320">
    <property type="entry name" value="ConA-like_dom_sf"/>
</dbReference>
<comment type="caution">
    <text evidence="4">The sequence shown here is derived from an EMBL/GenBank/DDBJ whole genome shotgun (WGS) entry which is preliminary data.</text>
</comment>
<dbReference type="Proteomes" id="UP001501153">
    <property type="component" value="Unassembled WGS sequence"/>
</dbReference>
<proteinExistence type="predicted"/>
<keyword evidence="2" id="KW-1015">Disulfide bond</keyword>
<reference evidence="5" key="1">
    <citation type="journal article" date="2019" name="Int. J. Syst. Evol. Microbiol.">
        <title>The Global Catalogue of Microorganisms (GCM) 10K type strain sequencing project: providing services to taxonomists for standard genome sequencing and annotation.</title>
        <authorList>
            <consortium name="The Broad Institute Genomics Platform"/>
            <consortium name="The Broad Institute Genome Sequencing Center for Infectious Disease"/>
            <person name="Wu L."/>
            <person name="Ma J."/>
        </authorList>
    </citation>
    <scope>NUCLEOTIDE SEQUENCE [LARGE SCALE GENOMIC DNA]</scope>
    <source>
        <strain evidence="5">JCM 17923</strain>
    </source>
</reference>
<gene>
    <name evidence="4" type="ORF">GCM10023185_06740</name>
</gene>
<evidence type="ECO:0000313" key="5">
    <source>
        <dbReference type="Proteomes" id="UP001501153"/>
    </source>
</evidence>